<dbReference type="EMBL" id="JADEXS010000306">
    <property type="protein sequence ID" value="MBE9024733.1"/>
    <property type="molecule type" value="Genomic_DNA"/>
</dbReference>
<dbReference type="AlphaFoldDB" id="A0A8J7ADD7"/>
<dbReference type="PROSITE" id="PS50109">
    <property type="entry name" value="HIS_KIN"/>
    <property type="match status" value="1"/>
</dbReference>
<evidence type="ECO:0000256" key="6">
    <source>
        <dbReference type="ARBA" id="ARBA00022777"/>
    </source>
</evidence>
<dbReference type="Gene3D" id="3.30.565.10">
    <property type="entry name" value="Histidine kinase-like ATPase, C-terminal domain"/>
    <property type="match status" value="1"/>
</dbReference>
<evidence type="ECO:0000256" key="7">
    <source>
        <dbReference type="ARBA" id="ARBA00022840"/>
    </source>
</evidence>
<keyword evidence="3" id="KW-0597">Phosphoprotein</keyword>
<comment type="caution">
    <text evidence="11">The sequence shown here is derived from an EMBL/GenBank/DDBJ whole genome shotgun (WGS) entry which is preliminary data.</text>
</comment>
<name>A0A8J7ADD7_DESMC</name>
<dbReference type="InterPro" id="IPR011712">
    <property type="entry name" value="Sig_transdc_His_kin_sub3_dim/P"/>
</dbReference>
<dbReference type="InterPro" id="IPR050482">
    <property type="entry name" value="Sensor_HK_TwoCompSys"/>
</dbReference>
<evidence type="ECO:0000313" key="12">
    <source>
        <dbReference type="Proteomes" id="UP000622533"/>
    </source>
</evidence>
<keyword evidence="8" id="KW-0902">Two-component regulatory system</keyword>
<dbReference type="GO" id="GO:0046983">
    <property type="term" value="F:protein dimerization activity"/>
    <property type="evidence" value="ECO:0007669"/>
    <property type="project" value="InterPro"/>
</dbReference>
<evidence type="ECO:0000259" key="10">
    <source>
        <dbReference type="PROSITE" id="PS50109"/>
    </source>
</evidence>
<comment type="catalytic activity">
    <reaction evidence="1">
        <text>ATP + protein L-histidine = ADP + protein N-phospho-L-histidine.</text>
        <dbReference type="EC" id="2.7.13.3"/>
    </reaction>
</comment>
<dbReference type="SMART" id="SM00387">
    <property type="entry name" value="HATPase_c"/>
    <property type="match status" value="1"/>
</dbReference>
<accession>A0A8J7ADD7</accession>
<dbReference type="InterPro" id="IPR036890">
    <property type="entry name" value="HATPase_C_sf"/>
</dbReference>
<keyword evidence="12" id="KW-1185">Reference proteome</keyword>
<dbReference type="GO" id="GO:0016020">
    <property type="term" value="C:membrane"/>
    <property type="evidence" value="ECO:0007669"/>
    <property type="project" value="InterPro"/>
</dbReference>
<dbReference type="GO" id="GO:0000155">
    <property type="term" value="F:phosphorelay sensor kinase activity"/>
    <property type="evidence" value="ECO:0007669"/>
    <property type="project" value="InterPro"/>
</dbReference>
<evidence type="ECO:0000256" key="9">
    <source>
        <dbReference type="SAM" id="Phobius"/>
    </source>
</evidence>
<feature type="transmembrane region" description="Helical" evidence="9">
    <location>
        <begin position="134"/>
        <end position="152"/>
    </location>
</feature>
<proteinExistence type="predicted"/>
<feature type="transmembrane region" description="Helical" evidence="9">
    <location>
        <begin position="61"/>
        <end position="80"/>
    </location>
</feature>
<organism evidence="11 12">
    <name type="scientific">Desmonostoc muscorum LEGE 12446</name>
    <dbReference type="NCBI Taxonomy" id="1828758"/>
    <lineage>
        <taxon>Bacteria</taxon>
        <taxon>Bacillati</taxon>
        <taxon>Cyanobacteriota</taxon>
        <taxon>Cyanophyceae</taxon>
        <taxon>Nostocales</taxon>
        <taxon>Nostocaceae</taxon>
        <taxon>Desmonostoc</taxon>
    </lineage>
</organism>
<evidence type="ECO:0000256" key="4">
    <source>
        <dbReference type="ARBA" id="ARBA00022679"/>
    </source>
</evidence>
<dbReference type="EC" id="2.7.13.3" evidence="2"/>
<dbReference type="Proteomes" id="UP000622533">
    <property type="component" value="Unassembled WGS sequence"/>
</dbReference>
<evidence type="ECO:0000256" key="2">
    <source>
        <dbReference type="ARBA" id="ARBA00012438"/>
    </source>
</evidence>
<dbReference type="InterPro" id="IPR003594">
    <property type="entry name" value="HATPase_dom"/>
</dbReference>
<keyword evidence="5" id="KW-0547">Nucleotide-binding</keyword>
<evidence type="ECO:0000256" key="5">
    <source>
        <dbReference type="ARBA" id="ARBA00022741"/>
    </source>
</evidence>
<feature type="transmembrane region" description="Helical" evidence="9">
    <location>
        <begin position="172"/>
        <end position="193"/>
    </location>
</feature>
<keyword evidence="6 11" id="KW-0418">Kinase</keyword>
<dbReference type="PANTHER" id="PTHR24421:SF10">
    <property type="entry name" value="NITRATE_NITRITE SENSOR PROTEIN NARQ"/>
    <property type="match status" value="1"/>
</dbReference>
<dbReference type="InterPro" id="IPR005467">
    <property type="entry name" value="His_kinase_dom"/>
</dbReference>
<protein>
    <recommendedName>
        <fullName evidence="2">histidine kinase</fullName>
        <ecNumber evidence="2">2.7.13.3</ecNumber>
    </recommendedName>
</protein>
<feature type="transmembrane region" description="Helical" evidence="9">
    <location>
        <begin position="12"/>
        <end position="33"/>
    </location>
</feature>
<gene>
    <name evidence="11" type="ORF">IQ276_20590</name>
</gene>
<dbReference type="SUPFAM" id="SSF55874">
    <property type="entry name" value="ATPase domain of HSP90 chaperone/DNA topoisomerase II/histidine kinase"/>
    <property type="match status" value="1"/>
</dbReference>
<keyword evidence="4" id="KW-0808">Transferase</keyword>
<keyword evidence="7" id="KW-0067">ATP-binding</keyword>
<evidence type="ECO:0000256" key="8">
    <source>
        <dbReference type="ARBA" id="ARBA00023012"/>
    </source>
</evidence>
<feature type="domain" description="Histidine kinase" evidence="10">
    <location>
        <begin position="333"/>
        <end position="420"/>
    </location>
</feature>
<dbReference type="Pfam" id="PF02518">
    <property type="entry name" value="HATPase_c"/>
    <property type="match status" value="1"/>
</dbReference>
<sequence>MINPLIQIKKHPFPSLLYLEWILLAITALIAVIPPPVRRFRPKRTDVSICSTFPDLSICNLLPELSIYSLIIFALMGLWLPKNNLKSKLIYTFIQILLILLIGLFGERFARLFPFLYIILVTRSCLIFNLPGRLFITSLSFTLFLLTTQLKYQLFSFQSSPQAQERFRFFSLNWSLVFGLSLVFVLLMMNAVLSERHSREKLAIANEKLRQYAMRIENQATLEERNRIAREIHDSLGHSLTALNLQLETALKLWPSNPMKAETFLATAKELGSKALKDVRQSVSTMRSNPLQEQSLERAIAGLAEDFHRSNGILPIYQINLEYSLPPEINTAIYRIIQESLTNISKYASATEVKIELTTIRSNLRLIIQDNGRGFDIRQNTTGFGLHSMRDRTLALGGEFNINSTPGSGCKIIVNIPLTRLT</sequence>
<evidence type="ECO:0000256" key="1">
    <source>
        <dbReference type="ARBA" id="ARBA00000085"/>
    </source>
</evidence>
<reference evidence="11" key="1">
    <citation type="submission" date="2020-10" db="EMBL/GenBank/DDBJ databases">
        <authorList>
            <person name="Castelo-Branco R."/>
            <person name="Eusebio N."/>
            <person name="Adriana R."/>
            <person name="Vieira A."/>
            <person name="Brugerolle De Fraissinette N."/>
            <person name="Rezende De Castro R."/>
            <person name="Schneider M.P."/>
            <person name="Vasconcelos V."/>
            <person name="Leao P.N."/>
        </authorList>
    </citation>
    <scope>NUCLEOTIDE SEQUENCE</scope>
    <source>
        <strain evidence="11">LEGE 12446</strain>
    </source>
</reference>
<evidence type="ECO:0000313" key="11">
    <source>
        <dbReference type="EMBL" id="MBE9024733.1"/>
    </source>
</evidence>
<keyword evidence="9" id="KW-1133">Transmembrane helix</keyword>
<dbReference type="PANTHER" id="PTHR24421">
    <property type="entry name" value="NITRATE/NITRITE SENSOR PROTEIN NARX-RELATED"/>
    <property type="match status" value="1"/>
</dbReference>
<evidence type="ECO:0000256" key="3">
    <source>
        <dbReference type="ARBA" id="ARBA00022553"/>
    </source>
</evidence>
<keyword evidence="9" id="KW-0812">Transmembrane</keyword>
<feature type="transmembrane region" description="Helical" evidence="9">
    <location>
        <begin position="89"/>
        <end position="106"/>
    </location>
</feature>
<keyword evidence="9" id="KW-0472">Membrane</keyword>
<dbReference type="Pfam" id="PF07730">
    <property type="entry name" value="HisKA_3"/>
    <property type="match status" value="1"/>
</dbReference>
<dbReference type="CDD" id="cd16917">
    <property type="entry name" value="HATPase_UhpB-NarQ-NarX-like"/>
    <property type="match status" value="1"/>
</dbReference>
<dbReference type="GO" id="GO:0005524">
    <property type="term" value="F:ATP binding"/>
    <property type="evidence" value="ECO:0007669"/>
    <property type="project" value="UniProtKB-KW"/>
</dbReference>
<dbReference type="Gene3D" id="1.20.5.1930">
    <property type="match status" value="1"/>
</dbReference>